<protein>
    <submittedName>
        <fullName evidence="2">Uncharacterized protein</fullName>
    </submittedName>
</protein>
<organism evidence="2 3">
    <name type="scientific">Synchytrium endobioticum</name>
    <dbReference type="NCBI Taxonomy" id="286115"/>
    <lineage>
        <taxon>Eukaryota</taxon>
        <taxon>Fungi</taxon>
        <taxon>Fungi incertae sedis</taxon>
        <taxon>Chytridiomycota</taxon>
        <taxon>Chytridiomycota incertae sedis</taxon>
        <taxon>Chytridiomycetes</taxon>
        <taxon>Synchytriales</taxon>
        <taxon>Synchytriaceae</taxon>
        <taxon>Synchytrium</taxon>
    </lineage>
</organism>
<comment type="caution">
    <text evidence="2">The sequence shown here is derived from an EMBL/GenBank/DDBJ whole genome shotgun (WGS) entry which is preliminary data.</text>
</comment>
<proteinExistence type="predicted"/>
<sequence length="154" mass="17895">MYDESEFRRHEVDEKGQQELEARQRELSAAHNAINELEWKLEQAGQQLVLERRAADARNLVSNDESSQQNCWDTHGVSTSVFSVNDQRKFWKLNENLRQDFCAKSKLADETAEKLRVAQSQLATTKHECNQYKRALRYREAAIRQATKILGSNL</sequence>
<dbReference type="AlphaFoldDB" id="A0A507BGG1"/>
<feature type="region of interest" description="Disordered" evidence="1">
    <location>
        <begin position="1"/>
        <end position="26"/>
    </location>
</feature>
<reference evidence="2 3" key="1">
    <citation type="journal article" date="2019" name="Sci. Rep.">
        <title>Comparative genomics of chytrid fungi reveal insights into the obligate biotrophic and pathogenic lifestyle of Synchytrium endobioticum.</title>
        <authorList>
            <person name="van de Vossenberg B.T.L.H."/>
            <person name="Warris S."/>
            <person name="Nguyen H.D.T."/>
            <person name="van Gent-Pelzer M.P.E."/>
            <person name="Joly D.L."/>
            <person name="van de Geest H.C."/>
            <person name="Bonants P.J.M."/>
            <person name="Smith D.S."/>
            <person name="Levesque C.A."/>
            <person name="van der Lee T.A.J."/>
        </authorList>
    </citation>
    <scope>NUCLEOTIDE SEQUENCE [LARGE SCALE GENOMIC DNA]</scope>
    <source>
        <strain evidence="2 3">LEV6574</strain>
    </source>
</reference>
<dbReference type="Proteomes" id="UP000320475">
    <property type="component" value="Unassembled WGS sequence"/>
</dbReference>
<evidence type="ECO:0000313" key="3">
    <source>
        <dbReference type="Proteomes" id="UP000320475"/>
    </source>
</evidence>
<gene>
    <name evidence="2" type="ORF">SeLEV6574_g08633</name>
</gene>
<evidence type="ECO:0000313" key="2">
    <source>
        <dbReference type="EMBL" id="TPX30110.1"/>
    </source>
</evidence>
<dbReference type="EMBL" id="QEAM01001208">
    <property type="protein sequence ID" value="TPX30110.1"/>
    <property type="molecule type" value="Genomic_DNA"/>
</dbReference>
<evidence type="ECO:0000256" key="1">
    <source>
        <dbReference type="SAM" id="MobiDB-lite"/>
    </source>
</evidence>
<name>A0A507BGG1_9FUNG</name>
<accession>A0A507BGG1</accession>
<dbReference type="VEuPathDB" id="FungiDB:SeMB42_g02630"/>